<keyword evidence="2 4" id="KW-0560">Oxidoreductase</keyword>
<evidence type="ECO:0000256" key="3">
    <source>
        <dbReference type="PROSITE-ProRule" id="PRU01282"/>
    </source>
</evidence>
<comment type="caution">
    <text evidence="5">The sequence shown here is derived from an EMBL/GenBank/DDBJ whole genome shotgun (WGS) entry which is preliminary data.</text>
</comment>
<evidence type="ECO:0000313" key="5">
    <source>
        <dbReference type="EMBL" id="EGZ51327.1"/>
    </source>
</evidence>
<dbReference type="PROSITE" id="PS51353">
    <property type="entry name" value="ARSC"/>
    <property type="match status" value="1"/>
</dbReference>
<dbReference type="STRING" id="1030841.HMPREF9370_0078"/>
<dbReference type="HOGENOM" id="CLU_116644_0_1_4"/>
<gene>
    <name evidence="5" type="primary">arsC</name>
    <name evidence="5" type="ORF">HMPREF9370_0078</name>
</gene>
<dbReference type="AlphaFoldDB" id="G4CLW9"/>
<dbReference type="PANTHER" id="PTHR30041">
    <property type="entry name" value="ARSENATE REDUCTASE"/>
    <property type="match status" value="1"/>
</dbReference>
<dbReference type="NCBIfam" id="TIGR00014">
    <property type="entry name" value="arsC"/>
    <property type="match status" value="1"/>
</dbReference>
<organism evidence="5 6">
    <name type="scientific">Neisseria wadsworthii 9715</name>
    <dbReference type="NCBI Taxonomy" id="1030841"/>
    <lineage>
        <taxon>Bacteria</taxon>
        <taxon>Pseudomonadati</taxon>
        <taxon>Pseudomonadota</taxon>
        <taxon>Betaproteobacteria</taxon>
        <taxon>Neisseriales</taxon>
        <taxon>Neisseriaceae</taxon>
        <taxon>Neisseria</taxon>
    </lineage>
</organism>
<evidence type="ECO:0000256" key="2">
    <source>
        <dbReference type="ARBA" id="ARBA00023002"/>
    </source>
</evidence>
<dbReference type="CDD" id="cd03034">
    <property type="entry name" value="ArsC_ArsC"/>
    <property type="match status" value="1"/>
</dbReference>
<comment type="catalytic activity">
    <reaction evidence="4">
        <text>[glutaredoxin]-dithiol + arsenate + glutathione + H(+) = glutathionyl-S-S-[glutaredoxin] + arsenite + H2O</text>
        <dbReference type="Rhea" id="RHEA:22016"/>
        <dbReference type="Rhea" id="RHEA-COMP:10729"/>
        <dbReference type="Rhea" id="RHEA-COMP:17668"/>
        <dbReference type="ChEBI" id="CHEBI:15377"/>
        <dbReference type="ChEBI" id="CHEBI:15378"/>
        <dbReference type="ChEBI" id="CHEBI:29242"/>
        <dbReference type="ChEBI" id="CHEBI:29950"/>
        <dbReference type="ChEBI" id="CHEBI:48597"/>
        <dbReference type="ChEBI" id="CHEBI:57925"/>
        <dbReference type="ChEBI" id="CHEBI:146199"/>
        <dbReference type="EC" id="1.20.4.1"/>
    </reaction>
</comment>
<proteinExistence type="inferred from homology"/>
<reference evidence="5 6" key="1">
    <citation type="submission" date="2011-06" db="EMBL/GenBank/DDBJ databases">
        <authorList>
            <person name="Muzny D."/>
            <person name="Qin X."/>
            <person name="Deng J."/>
            <person name="Jiang H."/>
            <person name="Liu Y."/>
            <person name="Qu J."/>
            <person name="Song X.-Z."/>
            <person name="Zhang L."/>
            <person name="Thornton R."/>
            <person name="Coyle M."/>
            <person name="Francisco L."/>
            <person name="Jackson L."/>
            <person name="Javaid M."/>
            <person name="Korchina V."/>
            <person name="Kovar C."/>
            <person name="Mata R."/>
            <person name="Mathew T."/>
            <person name="Ngo R."/>
            <person name="Nguyen L."/>
            <person name="Nguyen N."/>
            <person name="Okwuonu G."/>
            <person name="Ongeri F."/>
            <person name="Pham C."/>
            <person name="Simmons D."/>
            <person name="Wilczek-Boney K."/>
            <person name="Hale W."/>
            <person name="Jakkamsetti A."/>
            <person name="Pham P."/>
            <person name="Ruth R."/>
            <person name="San Lucas F."/>
            <person name="Warren J."/>
            <person name="Zhang J."/>
            <person name="Zhao Z."/>
            <person name="Zhou C."/>
            <person name="Zhu D."/>
            <person name="Lee S."/>
            <person name="Bess C."/>
            <person name="Blankenburg K."/>
            <person name="Forbes L."/>
            <person name="Fu Q."/>
            <person name="Gubbala S."/>
            <person name="Hirani K."/>
            <person name="Jayaseelan J.C."/>
            <person name="Lara F."/>
            <person name="Munidasa M."/>
            <person name="Palculict T."/>
            <person name="Patil S."/>
            <person name="Pu L.-L."/>
            <person name="Saada N."/>
            <person name="Tang L."/>
            <person name="Weissenberger G."/>
            <person name="Zhu Y."/>
            <person name="Hemphill L."/>
            <person name="Shang Y."/>
            <person name="Youmans B."/>
            <person name="Ayvaz T."/>
            <person name="Ross M."/>
            <person name="Santibanez J."/>
            <person name="Aqrawi P."/>
            <person name="Gross S."/>
            <person name="Joshi V."/>
            <person name="Fowler G."/>
            <person name="Nazareth L."/>
            <person name="Reid J."/>
            <person name="Worley K."/>
            <person name="Petrosino J."/>
            <person name="Highlander S."/>
            <person name="Gibbs R."/>
        </authorList>
    </citation>
    <scope>NUCLEOTIDE SEQUENCE [LARGE SCALE GENOMIC DNA]</scope>
    <source>
        <strain evidence="5 6">9715</strain>
    </source>
</reference>
<dbReference type="PATRIC" id="fig|1030841.3.peg.83"/>
<evidence type="ECO:0000313" key="6">
    <source>
        <dbReference type="Proteomes" id="UP000005336"/>
    </source>
</evidence>
<protein>
    <recommendedName>
        <fullName evidence="4">Arsenate reductase</fullName>
        <ecNumber evidence="4">1.20.4.1</ecNumber>
    </recommendedName>
</protein>
<dbReference type="Pfam" id="PF03960">
    <property type="entry name" value="ArsC"/>
    <property type="match status" value="1"/>
</dbReference>
<dbReference type="InterPro" id="IPR006659">
    <property type="entry name" value="Arsenate_reductase"/>
</dbReference>
<dbReference type="Gene3D" id="3.40.30.10">
    <property type="entry name" value="Glutaredoxin"/>
    <property type="match status" value="1"/>
</dbReference>
<dbReference type="Proteomes" id="UP000005336">
    <property type="component" value="Unassembled WGS sequence"/>
</dbReference>
<name>G4CLW9_9NEIS</name>
<evidence type="ECO:0000256" key="1">
    <source>
        <dbReference type="ARBA" id="ARBA00007198"/>
    </source>
</evidence>
<dbReference type="InterPro" id="IPR006660">
    <property type="entry name" value="Arsenate_reductase-like"/>
</dbReference>
<keyword evidence="6" id="KW-1185">Reference proteome</keyword>
<dbReference type="EMBL" id="AGAZ01000002">
    <property type="protein sequence ID" value="EGZ51327.1"/>
    <property type="molecule type" value="Genomic_DNA"/>
</dbReference>
<dbReference type="EC" id="1.20.4.1" evidence="4"/>
<comment type="similarity">
    <text evidence="1 3 4">Belongs to the ArsC family.</text>
</comment>
<dbReference type="PANTHER" id="PTHR30041:SF4">
    <property type="entry name" value="ARSENATE REDUCTASE"/>
    <property type="match status" value="1"/>
</dbReference>
<dbReference type="GO" id="GO:0008794">
    <property type="term" value="F:arsenate reductase (glutaredoxin) activity"/>
    <property type="evidence" value="ECO:0007669"/>
    <property type="project" value="UniProtKB-UniRule"/>
</dbReference>
<dbReference type="SUPFAM" id="SSF52833">
    <property type="entry name" value="Thioredoxin-like"/>
    <property type="match status" value="1"/>
</dbReference>
<accession>G4CLW9</accession>
<dbReference type="InterPro" id="IPR036249">
    <property type="entry name" value="Thioredoxin-like_sf"/>
</dbReference>
<sequence length="129" mass="14464">MIIEKQLYQKTMANIILYHNPRCSKSRDALALLESRNIQAEVIRYLDTPPDFAALEGIFQKLGLDSPRGMMRVKDELYKTLGLDTAELSNEQLLQAIAEHPALLERPIAIVGNRAAIGRPLNNIEAILP</sequence>
<evidence type="ECO:0000256" key="4">
    <source>
        <dbReference type="RuleBase" id="RU362029"/>
    </source>
</evidence>